<dbReference type="InterPro" id="IPR011701">
    <property type="entry name" value="MFS"/>
</dbReference>
<feature type="transmembrane region" description="Helical" evidence="3">
    <location>
        <begin position="238"/>
        <end position="258"/>
    </location>
</feature>
<organism evidence="4 5">
    <name type="scientific">Coniella lustricola</name>
    <dbReference type="NCBI Taxonomy" id="2025994"/>
    <lineage>
        <taxon>Eukaryota</taxon>
        <taxon>Fungi</taxon>
        <taxon>Dikarya</taxon>
        <taxon>Ascomycota</taxon>
        <taxon>Pezizomycotina</taxon>
        <taxon>Sordariomycetes</taxon>
        <taxon>Sordariomycetidae</taxon>
        <taxon>Diaporthales</taxon>
        <taxon>Schizoparmaceae</taxon>
        <taxon>Coniella</taxon>
    </lineage>
</organism>
<dbReference type="GO" id="GO:0016020">
    <property type="term" value="C:membrane"/>
    <property type="evidence" value="ECO:0007669"/>
    <property type="project" value="UniProtKB-SubCell"/>
</dbReference>
<dbReference type="AlphaFoldDB" id="A0A2T3A0R2"/>
<feature type="transmembrane region" description="Helical" evidence="3">
    <location>
        <begin position="208"/>
        <end position="226"/>
    </location>
</feature>
<feature type="transmembrane region" description="Helical" evidence="3">
    <location>
        <begin position="411"/>
        <end position="432"/>
    </location>
</feature>
<accession>A0A2T3A0R2</accession>
<reference evidence="4 5" key="1">
    <citation type="journal article" date="2018" name="Mycol. Prog.">
        <title>Coniella lustricola, a new species from submerged detritus.</title>
        <authorList>
            <person name="Raudabaugh D.B."/>
            <person name="Iturriaga T."/>
            <person name="Carver A."/>
            <person name="Mondo S."/>
            <person name="Pangilinan J."/>
            <person name="Lipzen A."/>
            <person name="He G."/>
            <person name="Amirebrahimi M."/>
            <person name="Grigoriev I.V."/>
            <person name="Miller A.N."/>
        </authorList>
    </citation>
    <scope>NUCLEOTIDE SEQUENCE [LARGE SCALE GENOMIC DNA]</scope>
    <source>
        <strain evidence="4 5">B22-T-1</strain>
    </source>
</reference>
<gene>
    <name evidence="4" type="ORF">BD289DRAFT_440314</name>
</gene>
<evidence type="ECO:0000256" key="2">
    <source>
        <dbReference type="ARBA" id="ARBA00006727"/>
    </source>
</evidence>
<evidence type="ECO:0000256" key="3">
    <source>
        <dbReference type="SAM" id="Phobius"/>
    </source>
</evidence>
<dbReference type="EMBL" id="KZ678522">
    <property type="protein sequence ID" value="PSR80683.1"/>
    <property type="molecule type" value="Genomic_DNA"/>
</dbReference>
<protein>
    <submittedName>
        <fullName evidence="4">Major facilitator superfamily domain-containing protein</fullName>
    </submittedName>
</protein>
<keyword evidence="3" id="KW-1133">Transmembrane helix</keyword>
<feature type="transmembrane region" description="Helical" evidence="3">
    <location>
        <begin position="120"/>
        <end position="138"/>
    </location>
</feature>
<dbReference type="Gene3D" id="1.20.1250.20">
    <property type="entry name" value="MFS general substrate transporter like domains"/>
    <property type="match status" value="1"/>
</dbReference>
<dbReference type="OrthoDB" id="5212574at2759"/>
<comment type="subcellular location">
    <subcellularLocation>
        <location evidence="1">Membrane</location>
        <topology evidence="1">Multi-pass membrane protein</topology>
    </subcellularLocation>
</comment>
<feature type="transmembrane region" description="Helical" evidence="3">
    <location>
        <begin position="346"/>
        <end position="366"/>
    </location>
</feature>
<dbReference type="SUPFAM" id="SSF103473">
    <property type="entry name" value="MFS general substrate transporter"/>
    <property type="match status" value="1"/>
</dbReference>
<feature type="transmembrane region" description="Helical" evidence="3">
    <location>
        <begin position="81"/>
        <end position="100"/>
    </location>
</feature>
<feature type="transmembrane region" description="Helical" evidence="3">
    <location>
        <begin position="150"/>
        <end position="174"/>
    </location>
</feature>
<keyword evidence="3" id="KW-0812">Transmembrane</keyword>
<evidence type="ECO:0000313" key="4">
    <source>
        <dbReference type="EMBL" id="PSR80683.1"/>
    </source>
</evidence>
<evidence type="ECO:0000313" key="5">
    <source>
        <dbReference type="Proteomes" id="UP000241462"/>
    </source>
</evidence>
<sequence>MQSQPSQQTLPRVRLSGFNMSSTTVAPSTVPSSLHKSSVEELIPPLPAKAPERLRQLELGSGLLDNSHDGDHVQLDGGITAWSQVFVSFLLVLNGFGYFSSFGLFESHWTETLNSTASDIAWVGSLSLFLLFMLGSLSGPLMDMGYFRSLIVVGCSFQILGAFTTSAVTSYWQLILAQGIVQGIGNGLLFTPCVALVSVYFTKKKAFALSLAACGAPFGGIIFPLMARQLTEGIGYPWTIRLFGFIMLFNTILILVLARPRSFKSKARSLVDLAAFKDPVYLIFSIGIFFTLWGLYIAYFYTSTYGKTVIGISQDASLNLLLVLNAVGIPGRVIPAFLADRWFGPFNTMLPFVAFCSIMLFAWMRVDTSGGFYAWVAIYGVCANAVQTLFPSTTASLITDPSKTGQRIGMVFSVASFACLTGPPLAGALIGIGNGDYVYMQLYGGVSVIIGFGCLVVSRVILARQK</sequence>
<dbReference type="Pfam" id="PF07690">
    <property type="entry name" value="MFS_1"/>
    <property type="match status" value="1"/>
</dbReference>
<feature type="transmembrane region" description="Helical" evidence="3">
    <location>
        <begin position="279"/>
        <end position="300"/>
    </location>
</feature>
<proteinExistence type="inferred from homology"/>
<dbReference type="GO" id="GO:0022857">
    <property type="term" value="F:transmembrane transporter activity"/>
    <property type="evidence" value="ECO:0007669"/>
    <property type="project" value="InterPro"/>
</dbReference>
<dbReference type="Proteomes" id="UP000241462">
    <property type="component" value="Unassembled WGS sequence"/>
</dbReference>
<name>A0A2T3A0R2_9PEZI</name>
<comment type="similarity">
    <text evidence="2">Belongs to the major facilitator superfamily. Monocarboxylate porter (TC 2.A.1.13) family.</text>
</comment>
<feature type="transmembrane region" description="Helical" evidence="3">
    <location>
        <begin position="180"/>
        <end position="201"/>
    </location>
</feature>
<dbReference type="PANTHER" id="PTHR11360">
    <property type="entry name" value="MONOCARBOXYLATE TRANSPORTER"/>
    <property type="match status" value="1"/>
</dbReference>
<dbReference type="PANTHER" id="PTHR11360:SF130">
    <property type="entry name" value="MAJOR FACILITATOR SUPERFAMILY (MFS) PROFILE DOMAIN-CONTAINING PROTEIN-RELATED"/>
    <property type="match status" value="1"/>
</dbReference>
<feature type="transmembrane region" description="Helical" evidence="3">
    <location>
        <begin position="372"/>
        <end position="390"/>
    </location>
</feature>
<dbReference type="InParanoid" id="A0A2T3A0R2"/>
<feature type="transmembrane region" description="Helical" evidence="3">
    <location>
        <begin position="320"/>
        <end position="339"/>
    </location>
</feature>
<keyword evidence="5" id="KW-1185">Reference proteome</keyword>
<keyword evidence="3" id="KW-0472">Membrane</keyword>
<dbReference type="InterPro" id="IPR036259">
    <property type="entry name" value="MFS_trans_sf"/>
</dbReference>
<evidence type="ECO:0000256" key="1">
    <source>
        <dbReference type="ARBA" id="ARBA00004141"/>
    </source>
</evidence>
<feature type="transmembrane region" description="Helical" evidence="3">
    <location>
        <begin position="438"/>
        <end position="462"/>
    </location>
</feature>
<dbReference type="InterPro" id="IPR050327">
    <property type="entry name" value="Proton-linked_MCT"/>
</dbReference>